<sequence length="288" mass="33510">MIIWQLSLFILAPGLVVLIAILMERLLRVLHLRWLAGVLLGLTVITLTVRWHFSAVDHLRQTLNFELIKILLPGLLTAVMLSYPWWLKAIIRQGLSATVLRPQGLRFWRDFYISQLLLALTALLPLLPHLEGFSPTLSWFGAMSYWLSAVVLQLATLNRLREIRRLCHKINAALSSARNLNIRHWLEWLQQEFSLPPVFMQQVFDDFSARKQAGGEVVALELDGVQWLFSRRFYDERMAHFSSLTSQRLYHNEHELQLAFRQCFSLPERNGLLCSEHYGELVRLAMQQ</sequence>
<comment type="caution">
    <text evidence="2">The sequence shown here is derived from an EMBL/GenBank/DDBJ whole genome shotgun (WGS) entry which is preliminary data.</text>
</comment>
<dbReference type="EMBL" id="MRUL01000001">
    <property type="protein sequence ID" value="OON41895.1"/>
    <property type="molecule type" value="Genomic_DNA"/>
</dbReference>
<evidence type="ECO:0000313" key="2">
    <source>
        <dbReference type="EMBL" id="OON41895.1"/>
    </source>
</evidence>
<dbReference type="RefSeq" id="WP_078000920.1">
    <property type="nucleotide sequence ID" value="NZ_MRUL01000001.1"/>
</dbReference>
<dbReference type="Proteomes" id="UP000190667">
    <property type="component" value="Unassembled WGS sequence"/>
</dbReference>
<accession>A0A1S8YSQ1</accession>
<keyword evidence="1" id="KW-0472">Membrane</keyword>
<organism evidence="2 3">
    <name type="scientific">Izhakiella australiensis</name>
    <dbReference type="NCBI Taxonomy" id="1926881"/>
    <lineage>
        <taxon>Bacteria</taxon>
        <taxon>Pseudomonadati</taxon>
        <taxon>Pseudomonadota</taxon>
        <taxon>Gammaproteobacteria</taxon>
        <taxon>Enterobacterales</taxon>
        <taxon>Erwiniaceae</taxon>
        <taxon>Izhakiella</taxon>
    </lineage>
</organism>
<proteinExistence type="predicted"/>
<feature type="transmembrane region" description="Helical" evidence="1">
    <location>
        <begin position="34"/>
        <end position="53"/>
    </location>
</feature>
<keyword evidence="3" id="KW-1185">Reference proteome</keyword>
<feature type="transmembrane region" description="Helical" evidence="1">
    <location>
        <begin position="139"/>
        <end position="157"/>
    </location>
</feature>
<evidence type="ECO:0000256" key="1">
    <source>
        <dbReference type="SAM" id="Phobius"/>
    </source>
</evidence>
<keyword evidence="1" id="KW-1133">Transmembrane helix</keyword>
<feature type="transmembrane region" description="Helical" evidence="1">
    <location>
        <begin position="65"/>
        <end position="86"/>
    </location>
</feature>
<gene>
    <name evidence="2" type="ORF">BTJ39_01680</name>
</gene>
<keyword evidence="1" id="KW-0812">Transmembrane</keyword>
<reference evidence="2 3" key="1">
    <citation type="submission" date="2016-12" db="EMBL/GenBank/DDBJ databases">
        <title>Izhakiella australiana sp. nov. of genus Izhakiella isolated from Australian desert.</title>
        <authorList>
            <person name="Ji M."/>
        </authorList>
    </citation>
    <scope>NUCLEOTIDE SEQUENCE [LARGE SCALE GENOMIC DNA]</scope>
    <source>
        <strain evidence="2 3">D4N98</strain>
    </source>
</reference>
<feature type="transmembrane region" description="Helical" evidence="1">
    <location>
        <begin position="107"/>
        <end position="127"/>
    </location>
</feature>
<evidence type="ECO:0000313" key="3">
    <source>
        <dbReference type="Proteomes" id="UP000190667"/>
    </source>
</evidence>
<dbReference type="AlphaFoldDB" id="A0A1S8YSQ1"/>
<name>A0A1S8YSQ1_9GAMM</name>
<protein>
    <submittedName>
        <fullName evidence="2">Uncharacterized protein</fullName>
    </submittedName>
</protein>
<dbReference type="STRING" id="1926881.BTJ39_01680"/>
<feature type="transmembrane region" description="Helical" evidence="1">
    <location>
        <begin position="6"/>
        <end position="27"/>
    </location>
</feature>